<keyword evidence="1 2" id="KW-0103">Bromodomain</keyword>
<dbReference type="PANTHER" id="PTHR15398">
    <property type="entry name" value="BROMODOMAIN-CONTAINING PROTEIN 8"/>
    <property type="match status" value="1"/>
</dbReference>
<feature type="region of interest" description="Disordered" evidence="3">
    <location>
        <begin position="206"/>
        <end position="239"/>
    </location>
</feature>
<dbReference type="OrthoDB" id="784962at2759"/>
<dbReference type="GO" id="GO:0035267">
    <property type="term" value="C:NuA4 histone acetyltransferase complex"/>
    <property type="evidence" value="ECO:0007669"/>
    <property type="project" value="TreeGrafter"/>
</dbReference>
<dbReference type="Proteomes" id="UP000265618">
    <property type="component" value="Unassembled WGS sequence"/>
</dbReference>
<evidence type="ECO:0000313" key="6">
    <source>
        <dbReference type="Proteomes" id="UP000265618"/>
    </source>
</evidence>
<dbReference type="AlphaFoldDB" id="A0A9K3D8J9"/>
<dbReference type="CDD" id="cd04369">
    <property type="entry name" value="Bromodomain"/>
    <property type="match status" value="1"/>
</dbReference>
<evidence type="ECO:0000256" key="3">
    <source>
        <dbReference type="SAM" id="MobiDB-lite"/>
    </source>
</evidence>
<name>A0A9K3D8J9_9EUKA</name>
<gene>
    <name evidence="5" type="ORF">KIPB_011667</name>
</gene>
<accession>A0A9K3D8J9</accession>
<evidence type="ECO:0000313" key="5">
    <source>
        <dbReference type="EMBL" id="GIQ89243.1"/>
    </source>
</evidence>
<reference evidence="5 6" key="1">
    <citation type="journal article" date="2018" name="PLoS ONE">
        <title>The draft genome of Kipferlia bialata reveals reductive genome evolution in fornicate parasites.</title>
        <authorList>
            <person name="Tanifuji G."/>
            <person name="Takabayashi S."/>
            <person name="Kume K."/>
            <person name="Takagi M."/>
            <person name="Nakayama T."/>
            <person name="Kamikawa R."/>
            <person name="Inagaki Y."/>
            <person name="Hashimoto T."/>
        </authorList>
    </citation>
    <scope>NUCLEOTIDE SEQUENCE [LARGE SCALE GENOMIC DNA]</scope>
    <source>
        <strain evidence="5">NY0173</strain>
    </source>
</reference>
<evidence type="ECO:0000256" key="2">
    <source>
        <dbReference type="PROSITE-ProRule" id="PRU00035"/>
    </source>
</evidence>
<evidence type="ECO:0000259" key="4">
    <source>
        <dbReference type="PROSITE" id="PS50014"/>
    </source>
</evidence>
<feature type="non-terminal residue" evidence="5">
    <location>
        <position position="1"/>
    </location>
</feature>
<dbReference type="SUPFAM" id="SSF47370">
    <property type="entry name" value="Bromodomain"/>
    <property type="match status" value="1"/>
</dbReference>
<feature type="domain" description="Bromo" evidence="4">
    <location>
        <begin position="113"/>
        <end position="185"/>
    </location>
</feature>
<sequence>MSQSAKPLKRTVSQRETPGLPSERTLVGHLNCLMTANKFIEKLIKARKNRTEPGELPNIVDAALNPTMDVNMILSAIRSSNDSRSASRRVNMPGNPLLERQLEFALDVINKLRKKPNGHVFGPPVNEKAHQAKGYYTKIRLPRFLDTIQADIMADKYTDIDILFRDLKLVFENAQAFNPDTHWIHGLAKKMHRAVITMWRNLPTTIAPQQKRVQPTPRPALRKEREREPEEDGMGPRRVALHSKLIQHIAGPDPAFSEQ</sequence>
<dbReference type="InterPro" id="IPR001487">
    <property type="entry name" value="Bromodomain"/>
</dbReference>
<keyword evidence="6" id="KW-1185">Reference proteome</keyword>
<dbReference type="Pfam" id="PF00439">
    <property type="entry name" value="Bromodomain"/>
    <property type="match status" value="1"/>
</dbReference>
<dbReference type="Gene3D" id="1.20.920.10">
    <property type="entry name" value="Bromodomain-like"/>
    <property type="match status" value="1"/>
</dbReference>
<dbReference type="PROSITE" id="PS50014">
    <property type="entry name" value="BROMODOMAIN_2"/>
    <property type="match status" value="1"/>
</dbReference>
<dbReference type="PANTHER" id="PTHR15398:SF4">
    <property type="entry name" value="BROMODOMAIN-CONTAINING PROTEIN 8 ISOFORM X1"/>
    <property type="match status" value="1"/>
</dbReference>
<dbReference type="SMART" id="SM00297">
    <property type="entry name" value="BROMO"/>
    <property type="match status" value="1"/>
</dbReference>
<organism evidence="5 6">
    <name type="scientific">Kipferlia bialata</name>
    <dbReference type="NCBI Taxonomy" id="797122"/>
    <lineage>
        <taxon>Eukaryota</taxon>
        <taxon>Metamonada</taxon>
        <taxon>Carpediemonas-like organisms</taxon>
        <taxon>Kipferlia</taxon>
    </lineage>
</organism>
<evidence type="ECO:0000256" key="1">
    <source>
        <dbReference type="ARBA" id="ARBA00023117"/>
    </source>
</evidence>
<protein>
    <recommendedName>
        <fullName evidence="4">Bromo domain-containing protein</fullName>
    </recommendedName>
</protein>
<comment type="caution">
    <text evidence="5">The sequence shown here is derived from an EMBL/GenBank/DDBJ whole genome shotgun (WGS) entry which is preliminary data.</text>
</comment>
<proteinExistence type="predicted"/>
<dbReference type="EMBL" id="BDIP01004838">
    <property type="protein sequence ID" value="GIQ89243.1"/>
    <property type="molecule type" value="Genomic_DNA"/>
</dbReference>
<dbReference type="InterPro" id="IPR036427">
    <property type="entry name" value="Bromodomain-like_sf"/>
</dbReference>
<feature type="region of interest" description="Disordered" evidence="3">
    <location>
        <begin position="1"/>
        <end position="23"/>
    </location>
</feature>